<evidence type="ECO:0000313" key="4">
    <source>
        <dbReference type="EMBL" id="SDB80112.1"/>
    </source>
</evidence>
<dbReference type="AlphaFoldDB" id="A0A1G6GDM8"/>
<reference evidence="4 5" key="1">
    <citation type="submission" date="2016-06" db="EMBL/GenBank/DDBJ databases">
        <authorList>
            <person name="Olsen C.W."/>
            <person name="Carey S."/>
            <person name="Hinshaw L."/>
            <person name="Karasin A.I."/>
        </authorList>
    </citation>
    <scope>NUCLEOTIDE SEQUENCE [LARGE SCALE GENOMIC DNA]</scope>
    <source>
        <strain evidence="4 5">LZ-22</strain>
    </source>
</reference>
<dbReference type="InterPro" id="IPR018193">
    <property type="entry name" value="Glyc_kinase_flavodox-like_fold"/>
</dbReference>
<dbReference type="EMBL" id="FMYF01000001">
    <property type="protein sequence ID" value="SDB80112.1"/>
    <property type="molecule type" value="Genomic_DNA"/>
</dbReference>
<comment type="similarity">
    <text evidence="1">Belongs to the glycerate kinase type-1 family.</text>
</comment>
<dbReference type="GO" id="GO:0031388">
    <property type="term" value="P:organic acid phosphorylation"/>
    <property type="evidence" value="ECO:0007669"/>
    <property type="project" value="InterPro"/>
</dbReference>
<dbReference type="STRING" id="1577474.GA0111570_101387"/>
<name>A0A1G6GDM8_9ACTN</name>
<dbReference type="Pfam" id="PF02595">
    <property type="entry name" value="Gly_kinase"/>
    <property type="match status" value="1"/>
</dbReference>
<accession>A0A1G6GDM8</accession>
<dbReference type="RefSeq" id="WP_175557272.1">
    <property type="nucleotide sequence ID" value="NZ_FMYF01000001.1"/>
</dbReference>
<dbReference type="Gene3D" id="3.40.50.10350">
    <property type="entry name" value="Glycerate kinase, domain 1"/>
    <property type="match status" value="1"/>
</dbReference>
<dbReference type="SUPFAM" id="SSF110738">
    <property type="entry name" value="Glycerate kinase I"/>
    <property type="match status" value="1"/>
</dbReference>
<keyword evidence="3 4" id="KW-0418">Kinase</keyword>
<keyword evidence="5" id="KW-1185">Reference proteome</keyword>
<dbReference type="InterPro" id="IPR036129">
    <property type="entry name" value="Glycerate_kinase_sf"/>
</dbReference>
<dbReference type="PANTHER" id="PTHR21599:SF0">
    <property type="entry name" value="GLYCERATE KINASE"/>
    <property type="match status" value="1"/>
</dbReference>
<dbReference type="Proteomes" id="UP000199086">
    <property type="component" value="Unassembled WGS sequence"/>
</dbReference>
<sequence>MRVVFATDRIGPVASAEAGEALATGWQRRRPQDLLAVVPLGAAGAGLLEAYAALSDSEVLMAPRGAQDHEADDVTLLLAVDGTDGLLVGVDGPTPGPAAGPVPDDGASSAAWGEAIARAVADAGPHGPGSGTGRSRTLAVDLGGCVARDAGAGLLAMLGAVADVPLLQGGAALSGATTVDLSPVRALLSGFDEVVAIVPADEADRLLLGMRGITSLYGAALREAGLPWDPADLLRADAGLERFSRLVAPGLADAPGLGACGGAAYALAALGARIVTGPQWLAERVDLASTLHSADLVVTGAGAYDFAHRGGETVEAVVAMSGAAMRPVVAVAAVVTISSREMRSHGLEAAYALSEAPPGTAVDLSVADLAAMGERLARTWTA</sequence>
<proteinExistence type="inferred from homology"/>
<dbReference type="InterPro" id="IPR004381">
    <property type="entry name" value="Glycerate_kinase"/>
</dbReference>
<keyword evidence="2" id="KW-0808">Transferase</keyword>
<dbReference type="GO" id="GO:0008887">
    <property type="term" value="F:glycerate kinase activity"/>
    <property type="evidence" value="ECO:0007669"/>
    <property type="project" value="InterPro"/>
</dbReference>
<gene>
    <name evidence="4" type="ORF">GA0111570_101387</name>
</gene>
<organism evidence="4 5">
    <name type="scientific">Raineyella antarctica</name>
    <dbReference type="NCBI Taxonomy" id="1577474"/>
    <lineage>
        <taxon>Bacteria</taxon>
        <taxon>Bacillati</taxon>
        <taxon>Actinomycetota</taxon>
        <taxon>Actinomycetes</taxon>
        <taxon>Propionibacteriales</taxon>
        <taxon>Propionibacteriaceae</taxon>
        <taxon>Raineyella</taxon>
    </lineage>
</organism>
<dbReference type="InterPro" id="IPR018197">
    <property type="entry name" value="Glycerate_kinase_RE-like"/>
</dbReference>
<protein>
    <submittedName>
        <fullName evidence="4">Glycerate kinase</fullName>
    </submittedName>
</protein>
<evidence type="ECO:0000256" key="3">
    <source>
        <dbReference type="ARBA" id="ARBA00022777"/>
    </source>
</evidence>
<evidence type="ECO:0000256" key="2">
    <source>
        <dbReference type="ARBA" id="ARBA00022679"/>
    </source>
</evidence>
<evidence type="ECO:0000313" key="5">
    <source>
        <dbReference type="Proteomes" id="UP000199086"/>
    </source>
</evidence>
<dbReference type="Gene3D" id="3.90.1510.10">
    <property type="entry name" value="Glycerate kinase, domain 2"/>
    <property type="match status" value="1"/>
</dbReference>
<evidence type="ECO:0000256" key="1">
    <source>
        <dbReference type="ARBA" id="ARBA00006284"/>
    </source>
</evidence>
<dbReference type="PANTHER" id="PTHR21599">
    <property type="entry name" value="GLYCERATE KINASE"/>
    <property type="match status" value="1"/>
</dbReference>